<gene>
    <name evidence="1" type="ORF">INH39_16355</name>
</gene>
<protein>
    <submittedName>
        <fullName evidence="1">Uncharacterized protein</fullName>
    </submittedName>
</protein>
<dbReference type="RefSeq" id="WP_243494077.1">
    <property type="nucleotide sequence ID" value="NZ_CP063361.1"/>
</dbReference>
<accession>A0ABY4AE42</accession>
<organism evidence="1 2">
    <name type="scientific">Massilia violaceinigra</name>
    <dbReference type="NCBI Taxonomy" id="2045208"/>
    <lineage>
        <taxon>Bacteria</taxon>
        <taxon>Pseudomonadati</taxon>
        <taxon>Pseudomonadota</taxon>
        <taxon>Betaproteobacteria</taxon>
        <taxon>Burkholderiales</taxon>
        <taxon>Oxalobacteraceae</taxon>
        <taxon>Telluria group</taxon>
        <taxon>Massilia</taxon>
    </lineage>
</organism>
<name>A0ABY4AE42_9BURK</name>
<evidence type="ECO:0000313" key="2">
    <source>
        <dbReference type="Proteomes" id="UP000831532"/>
    </source>
</evidence>
<evidence type="ECO:0000313" key="1">
    <source>
        <dbReference type="EMBL" id="UOD33066.1"/>
    </source>
</evidence>
<sequence>MSLDLLIFEPVSEEERKVFYPICSEGAFRNFIKPISFKHDLHMIAGWHPFVHVDKTNIDEFLRQMEILMQLIEDAGEYGDITIDTRIYFDMRLYGMVDLIKQLLQSRPDLIVSIG</sequence>
<dbReference type="Proteomes" id="UP000831532">
    <property type="component" value="Chromosome"/>
</dbReference>
<keyword evidence="2" id="KW-1185">Reference proteome</keyword>
<proteinExistence type="predicted"/>
<reference evidence="1 2" key="1">
    <citation type="submission" date="2020-10" db="EMBL/GenBank/DDBJ databases">
        <title>Genome analysis of Massilia species.</title>
        <authorList>
            <person name="Jung D.-H."/>
        </authorList>
    </citation>
    <scope>NUCLEOTIDE SEQUENCE [LARGE SCALE GENOMIC DNA]</scope>
    <source>
        <strain evidence="2">sipir</strain>
    </source>
</reference>
<dbReference type="EMBL" id="CP063361">
    <property type="protein sequence ID" value="UOD33066.1"/>
    <property type="molecule type" value="Genomic_DNA"/>
</dbReference>